<dbReference type="NCBIfam" id="TIGR02937">
    <property type="entry name" value="sigma70-ECF"/>
    <property type="match status" value="1"/>
</dbReference>
<dbReference type="Gene3D" id="1.10.1740.10">
    <property type="match status" value="1"/>
</dbReference>
<evidence type="ECO:0000313" key="8">
    <source>
        <dbReference type="Proteomes" id="UP001596135"/>
    </source>
</evidence>
<evidence type="ECO:0000256" key="5">
    <source>
        <dbReference type="ARBA" id="ARBA00023163"/>
    </source>
</evidence>
<reference evidence="8" key="1">
    <citation type="journal article" date="2019" name="Int. J. Syst. Evol. Microbiol.">
        <title>The Global Catalogue of Microorganisms (GCM) 10K type strain sequencing project: providing services to taxonomists for standard genome sequencing and annotation.</title>
        <authorList>
            <consortium name="The Broad Institute Genomics Platform"/>
            <consortium name="The Broad Institute Genome Sequencing Center for Infectious Disease"/>
            <person name="Wu L."/>
            <person name="Ma J."/>
        </authorList>
    </citation>
    <scope>NUCLEOTIDE SEQUENCE [LARGE SCALE GENOMIC DNA]</scope>
    <source>
        <strain evidence="8">CCUG 54522</strain>
    </source>
</reference>
<dbReference type="InterPro" id="IPR014284">
    <property type="entry name" value="RNA_pol_sigma-70_dom"/>
</dbReference>
<evidence type="ECO:0000313" key="7">
    <source>
        <dbReference type="EMBL" id="MFC6044790.1"/>
    </source>
</evidence>
<evidence type="ECO:0000256" key="4">
    <source>
        <dbReference type="ARBA" id="ARBA00023125"/>
    </source>
</evidence>
<keyword evidence="8" id="KW-1185">Reference proteome</keyword>
<dbReference type="InterPro" id="IPR013324">
    <property type="entry name" value="RNA_pol_sigma_r3/r4-like"/>
</dbReference>
<dbReference type="InterPro" id="IPR036388">
    <property type="entry name" value="WH-like_DNA-bd_sf"/>
</dbReference>
<accession>A0ABW1LMX9</accession>
<dbReference type="SUPFAM" id="SSF88659">
    <property type="entry name" value="Sigma3 and sigma4 domains of RNA polymerase sigma factors"/>
    <property type="match status" value="1"/>
</dbReference>
<keyword evidence="3" id="KW-0731">Sigma factor</keyword>
<dbReference type="Proteomes" id="UP001596135">
    <property type="component" value="Unassembled WGS sequence"/>
</dbReference>
<evidence type="ECO:0000256" key="3">
    <source>
        <dbReference type="ARBA" id="ARBA00023082"/>
    </source>
</evidence>
<evidence type="ECO:0000256" key="1">
    <source>
        <dbReference type="ARBA" id="ARBA00010641"/>
    </source>
</evidence>
<name>A0ABW1LMX9_9ACTN</name>
<evidence type="ECO:0000256" key="2">
    <source>
        <dbReference type="ARBA" id="ARBA00023015"/>
    </source>
</evidence>
<dbReference type="InterPro" id="IPR013249">
    <property type="entry name" value="RNA_pol_sigma70_r4_t2"/>
</dbReference>
<dbReference type="Gene3D" id="1.10.10.10">
    <property type="entry name" value="Winged helix-like DNA-binding domain superfamily/Winged helix DNA-binding domain"/>
    <property type="match status" value="1"/>
</dbReference>
<organism evidence="7 8">
    <name type="scientific">Nocardioides hankookensis</name>
    <dbReference type="NCBI Taxonomy" id="443157"/>
    <lineage>
        <taxon>Bacteria</taxon>
        <taxon>Bacillati</taxon>
        <taxon>Actinomycetota</taxon>
        <taxon>Actinomycetes</taxon>
        <taxon>Propionibacteriales</taxon>
        <taxon>Nocardioidaceae</taxon>
        <taxon>Nocardioides</taxon>
    </lineage>
</organism>
<comment type="similarity">
    <text evidence="1">Belongs to the sigma-70 factor family. ECF subfamily.</text>
</comment>
<dbReference type="EMBL" id="JBHSRJ010000005">
    <property type="protein sequence ID" value="MFC6044790.1"/>
    <property type="molecule type" value="Genomic_DNA"/>
</dbReference>
<dbReference type="PANTHER" id="PTHR43133:SF8">
    <property type="entry name" value="RNA POLYMERASE SIGMA FACTOR HI_1459-RELATED"/>
    <property type="match status" value="1"/>
</dbReference>
<dbReference type="SUPFAM" id="SSF88946">
    <property type="entry name" value="Sigma2 domain of RNA polymerase sigma factors"/>
    <property type="match status" value="1"/>
</dbReference>
<dbReference type="CDD" id="cd06171">
    <property type="entry name" value="Sigma70_r4"/>
    <property type="match status" value="1"/>
</dbReference>
<comment type="caution">
    <text evidence="7">The sequence shown here is derived from an EMBL/GenBank/DDBJ whole genome shotgun (WGS) entry which is preliminary data.</text>
</comment>
<dbReference type="Pfam" id="PF08281">
    <property type="entry name" value="Sigma70_r4_2"/>
    <property type="match status" value="1"/>
</dbReference>
<dbReference type="InterPro" id="IPR039425">
    <property type="entry name" value="RNA_pol_sigma-70-like"/>
</dbReference>
<feature type="domain" description="RNA polymerase sigma factor 70 region 4 type 2" evidence="6">
    <location>
        <begin position="131"/>
        <end position="180"/>
    </location>
</feature>
<keyword evidence="5" id="KW-0804">Transcription</keyword>
<protein>
    <submittedName>
        <fullName evidence="7">Sigma-70 family RNA polymerase sigma factor</fullName>
    </submittedName>
</protein>
<proteinExistence type="inferred from homology"/>
<dbReference type="RefSeq" id="WP_379156876.1">
    <property type="nucleotide sequence ID" value="NZ_JBHSRJ010000005.1"/>
</dbReference>
<keyword evidence="4" id="KW-0238">DNA-binding</keyword>
<dbReference type="InterPro" id="IPR013325">
    <property type="entry name" value="RNA_pol_sigma_r2"/>
</dbReference>
<keyword evidence="2" id="KW-0805">Transcription regulation</keyword>
<evidence type="ECO:0000259" key="6">
    <source>
        <dbReference type="Pfam" id="PF08281"/>
    </source>
</evidence>
<dbReference type="PANTHER" id="PTHR43133">
    <property type="entry name" value="RNA POLYMERASE ECF-TYPE SIGMA FACTO"/>
    <property type="match status" value="1"/>
</dbReference>
<gene>
    <name evidence="7" type="ORF">ACFPYL_16995</name>
</gene>
<sequence>MRPHCNGGGARRVHGVMQSNVGGALTSPGLDEDVGDYLSRRLEWMTRCAYLLTRDADAARDLAQDAGLRAWAARDRVAAATDRDAYVARIMLNVLRSQHRRRTVPVVDAPAGLDSLPLPTGASAEDAVTVVAALEDLSQRQRAAVVLRFWSDFTDQQIADALGCRPGTARSLLSRSMKKLRLSLEDQDG</sequence>